<evidence type="ECO:0000256" key="1">
    <source>
        <dbReference type="SAM" id="MobiDB-lite"/>
    </source>
</evidence>
<feature type="signal peptide" evidence="2">
    <location>
        <begin position="1"/>
        <end position="21"/>
    </location>
</feature>
<evidence type="ECO:0000256" key="2">
    <source>
        <dbReference type="SAM" id="SignalP"/>
    </source>
</evidence>
<name>A0A5C2RTH2_9APHY</name>
<dbReference type="EMBL" id="ML122313">
    <property type="protein sequence ID" value="RPD53940.1"/>
    <property type="molecule type" value="Genomic_DNA"/>
</dbReference>
<organism evidence="3 4">
    <name type="scientific">Lentinus tigrinus ALCF2SS1-6</name>
    <dbReference type="NCBI Taxonomy" id="1328759"/>
    <lineage>
        <taxon>Eukaryota</taxon>
        <taxon>Fungi</taxon>
        <taxon>Dikarya</taxon>
        <taxon>Basidiomycota</taxon>
        <taxon>Agaricomycotina</taxon>
        <taxon>Agaricomycetes</taxon>
        <taxon>Polyporales</taxon>
        <taxon>Polyporaceae</taxon>
        <taxon>Lentinus</taxon>
    </lineage>
</organism>
<keyword evidence="2" id="KW-0732">Signal</keyword>
<feature type="compositionally biased region" description="Low complexity" evidence="1">
    <location>
        <begin position="105"/>
        <end position="124"/>
    </location>
</feature>
<dbReference type="Proteomes" id="UP000313359">
    <property type="component" value="Unassembled WGS sequence"/>
</dbReference>
<accession>A0A5C2RTH2</accession>
<keyword evidence="4" id="KW-1185">Reference proteome</keyword>
<dbReference type="AlphaFoldDB" id="A0A5C2RTH2"/>
<proteinExistence type="predicted"/>
<reference evidence="3" key="1">
    <citation type="journal article" date="2018" name="Genome Biol. Evol.">
        <title>Genomics and development of Lentinus tigrinus, a white-rot wood-decaying mushroom with dimorphic fruiting bodies.</title>
        <authorList>
            <person name="Wu B."/>
            <person name="Xu Z."/>
            <person name="Knudson A."/>
            <person name="Carlson A."/>
            <person name="Chen N."/>
            <person name="Kovaka S."/>
            <person name="LaButti K."/>
            <person name="Lipzen A."/>
            <person name="Pennachio C."/>
            <person name="Riley R."/>
            <person name="Schakwitz W."/>
            <person name="Umezawa K."/>
            <person name="Ohm R.A."/>
            <person name="Grigoriev I.V."/>
            <person name="Nagy L.G."/>
            <person name="Gibbons J."/>
            <person name="Hibbett D."/>
        </authorList>
    </citation>
    <scope>NUCLEOTIDE SEQUENCE [LARGE SCALE GENOMIC DNA]</scope>
    <source>
        <strain evidence="3">ALCF2SS1-6</strain>
    </source>
</reference>
<evidence type="ECO:0000313" key="4">
    <source>
        <dbReference type="Proteomes" id="UP000313359"/>
    </source>
</evidence>
<protein>
    <submittedName>
        <fullName evidence="3">Uncharacterized protein</fullName>
    </submittedName>
</protein>
<feature type="chain" id="PRO_5022901134" evidence="2">
    <location>
        <begin position="22"/>
        <end position="124"/>
    </location>
</feature>
<sequence>MTRMQIVTLALSALAIDNVSLDFDFTAGRALVVDRHSDALSSNAALVTGTRLATAESVGTISSFFEPGPFSAGIFIASANATSNNPDGHISRSEAAIASHDPTMSAGDGSASSKDTDATTSSAS</sequence>
<gene>
    <name evidence="3" type="ORF">L227DRAFT_616624</name>
</gene>
<evidence type="ECO:0000313" key="3">
    <source>
        <dbReference type="EMBL" id="RPD53940.1"/>
    </source>
</evidence>
<feature type="region of interest" description="Disordered" evidence="1">
    <location>
        <begin position="86"/>
        <end position="124"/>
    </location>
</feature>